<keyword evidence="4" id="KW-0479">Metal-binding</keyword>
<dbReference type="AlphaFoldDB" id="M4BLD5"/>
<evidence type="ECO:0008006" key="13">
    <source>
        <dbReference type="Google" id="ProtNLM"/>
    </source>
</evidence>
<organism evidence="11 12">
    <name type="scientific">Hyaloperonospora arabidopsidis (strain Emoy2)</name>
    <name type="common">Downy mildew agent</name>
    <name type="synonym">Peronospora arabidopsidis</name>
    <dbReference type="NCBI Taxonomy" id="559515"/>
    <lineage>
        <taxon>Eukaryota</taxon>
        <taxon>Sar</taxon>
        <taxon>Stramenopiles</taxon>
        <taxon>Oomycota</taxon>
        <taxon>Peronosporomycetes</taxon>
        <taxon>Peronosporales</taxon>
        <taxon>Peronosporaceae</taxon>
        <taxon>Hyaloperonospora</taxon>
    </lineage>
</organism>
<reference evidence="11" key="2">
    <citation type="submission" date="2015-06" db="UniProtKB">
        <authorList>
            <consortium name="EnsemblProtists"/>
        </authorList>
    </citation>
    <scope>IDENTIFICATION</scope>
    <source>
        <strain evidence="11">Emoy2</strain>
    </source>
</reference>
<feature type="domain" description="Peptidase M13 C-terminal" evidence="9">
    <location>
        <begin position="567"/>
        <end position="791"/>
    </location>
</feature>
<evidence type="ECO:0000313" key="12">
    <source>
        <dbReference type="Proteomes" id="UP000011713"/>
    </source>
</evidence>
<dbReference type="InterPro" id="IPR024079">
    <property type="entry name" value="MetalloPept_cat_dom_sf"/>
</dbReference>
<dbReference type="InterPro" id="IPR008753">
    <property type="entry name" value="Peptidase_M13_N"/>
</dbReference>
<dbReference type="EnsemblProtists" id="HpaT807220">
    <property type="protein sequence ID" value="HpaP807220"/>
    <property type="gene ID" value="HpaG807220"/>
</dbReference>
<evidence type="ECO:0000256" key="2">
    <source>
        <dbReference type="ARBA" id="ARBA00007357"/>
    </source>
</evidence>
<keyword evidence="6" id="KW-0862">Zinc</keyword>
<evidence type="ECO:0000256" key="5">
    <source>
        <dbReference type="ARBA" id="ARBA00022801"/>
    </source>
</evidence>
<dbReference type="Gene3D" id="3.40.390.10">
    <property type="entry name" value="Collagenase (Catalytic Domain)"/>
    <property type="match status" value="1"/>
</dbReference>
<dbReference type="HOGENOM" id="CLU_006187_7_2_1"/>
<name>M4BLD5_HYAAE</name>
<accession>M4BLD5</accession>
<dbReference type="PANTHER" id="PTHR11733:SF167">
    <property type="entry name" value="FI17812P1-RELATED"/>
    <property type="match status" value="1"/>
</dbReference>
<dbReference type="SUPFAM" id="SSF55486">
    <property type="entry name" value="Metalloproteases ('zincins'), catalytic domain"/>
    <property type="match status" value="1"/>
</dbReference>
<keyword evidence="12" id="KW-1185">Reference proteome</keyword>
<dbReference type="GO" id="GO:0004222">
    <property type="term" value="F:metalloendopeptidase activity"/>
    <property type="evidence" value="ECO:0007669"/>
    <property type="project" value="InterPro"/>
</dbReference>
<evidence type="ECO:0000256" key="8">
    <source>
        <dbReference type="SAM" id="MobiDB-lite"/>
    </source>
</evidence>
<evidence type="ECO:0000256" key="7">
    <source>
        <dbReference type="ARBA" id="ARBA00023049"/>
    </source>
</evidence>
<keyword evidence="3" id="KW-0645">Protease</keyword>
<dbReference type="PRINTS" id="PR00786">
    <property type="entry name" value="NEPRILYSIN"/>
</dbReference>
<dbReference type="EMBL" id="JH598375">
    <property type="status" value="NOT_ANNOTATED_CDS"/>
    <property type="molecule type" value="Genomic_DNA"/>
</dbReference>
<dbReference type="PANTHER" id="PTHR11733">
    <property type="entry name" value="ZINC METALLOPROTEASE FAMILY M13 NEPRILYSIN-RELATED"/>
    <property type="match status" value="1"/>
</dbReference>
<comment type="cofactor">
    <cofactor evidence="1">
        <name>Zn(2+)</name>
        <dbReference type="ChEBI" id="CHEBI:29105"/>
    </cofactor>
</comment>
<feature type="domain" description="Peptidase M13 N-terminal" evidence="10">
    <location>
        <begin position="133"/>
        <end position="512"/>
    </location>
</feature>
<dbReference type="OMA" id="QDFIVWQ"/>
<dbReference type="Pfam" id="PF01431">
    <property type="entry name" value="Peptidase_M13"/>
    <property type="match status" value="1"/>
</dbReference>
<evidence type="ECO:0000256" key="4">
    <source>
        <dbReference type="ARBA" id="ARBA00022723"/>
    </source>
</evidence>
<dbReference type="Proteomes" id="UP000011713">
    <property type="component" value="Unassembled WGS sequence"/>
</dbReference>
<dbReference type="GO" id="GO:0046872">
    <property type="term" value="F:metal ion binding"/>
    <property type="evidence" value="ECO:0007669"/>
    <property type="project" value="UniProtKB-KW"/>
</dbReference>
<sequence>MTLNAPDTALRAAIECDNGKTLLADADVPVDVGGASSTQHQVAQDDGQPLARSEDLQVSARAAPPPSVKHKKSNVSWTVGSLGMLVLAVAVPIVRGGPLYSPTKPQAPAYNAANWIELLPHDILSHMDTQVDPCDDLYAFSCGSWLKQAQIPDGESRVSLTLTPMRDDNEKVLQEVMQQGWPLLGELYDSCMNFSNTSSATENVASVAFLMPAIKQIAATMSKSELFQLAGTLSRSGPYFLTDLVVEPDQRESNTYALHASQTGLSLPSPEYYLDPKEFDSVSAAFHAYIVELFSLVGWDSHEAASQASSVIAFEQTLAPLFVPEEKLQDPVATYNRMSVAQAAEKYPLLVAQVMRGVGVLEDLVARNAYVVVTTLAYFKRVEELVTGDSVTLDTLKAVLTYQYISAQANFLSEPFAQASFTFLEQTLKGEKSRAPRWKVCQKQVTDTFPDLVGKYYALLRFDEDSERVANDLVMRIRASFEEDLTHVDWLDGPTRQSALEKLGNLALLVGYSNRSEHFPYHLTRDAPLADNLRIINEHVCDQTMDLIGRPVDRYKWDGSGAALDVYHQPTANLVGLPAGFFQPPDFTPAQQSVRNFGACGSFIGHKITHHFDTEGKSYDKDGTLGNWWSNFTATEFSQRADCFVKQYSEFPVMSSEDPSKVLGHVDGELTLSENIADNGGVKLSFQAYRTYVAKQAKEPSKINEGGATSISRSQPEPALPADAADKLFFISFAQSWCSKRSDAAMIQRLASPRAPGQWLVNGAARNSHDFARVFSCPVGSPMNPTTKCQVW</sequence>
<evidence type="ECO:0000256" key="1">
    <source>
        <dbReference type="ARBA" id="ARBA00001947"/>
    </source>
</evidence>
<proteinExistence type="inferred from homology"/>
<dbReference type="InterPro" id="IPR018497">
    <property type="entry name" value="Peptidase_M13_C"/>
</dbReference>
<dbReference type="PROSITE" id="PS51885">
    <property type="entry name" value="NEPRILYSIN"/>
    <property type="match status" value="1"/>
</dbReference>
<comment type="similarity">
    <text evidence="2">Belongs to the peptidase M13 family.</text>
</comment>
<dbReference type="VEuPathDB" id="FungiDB:HpaG807220"/>
<dbReference type="STRING" id="559515.M4BLD5"/>
<evidence type="ECO:0000259" key="10">
    <source>
        <dbReference type="Pfam" id="PF05649"/>
    </source>
</evidence>
<dbReference type="CDD" id="cd08662">
    <property type="entry name" value="M13"/>
    <property type="match status" value="1"/>
</dbReference>
<keyword evidence="7" id="KW-0482">Metalloprotease</keyword>
<dbReference type="InterPro" id="IPR042089">
    <property type="entry name" value="Peptidase_M13_dom_2"/>
</dbReference>
<dbReference type="Pfam" id="PF05649">
    <property type="entry name" value="Peptidase_M13_N"/>
    <property type="match status" value="1"/>
</dbReference>
<dbReference type="InParanoid" id="M4BLD5"/>
<feature type="region of interest" description="Disordered" evidence="8">
    <location>
        <begin position="33"/>
        <end position="73"/>
    </location>
</feature>
<dbReference type="Gene3D" id="1.10.1380.10">
    <property type="entry name" value="Neutral endopeptidase , domain2"/>
    <property type="match status" value="1"/>
</dbReference>
<dbReference type="eggNOG" id="KOG3624">
    <property type="taxonomic scope" value="Eukaryota"/>
</dbReference>
<dbReference type="GO" id="GO:0005886">
    <property type="term" value="C:plasma membrane"/>
    <property type="evidence" value="ECO:0007669"/>
    <property type="project" value="TreeGrafter"/>
</dbReference>
<evidence type="ECO:0000256" key="6">
    <source>
        <dbReference type="ARBA" id="ARBA00022833"/>
    </source>
</evidence>
<evidence type="ECO:0000259" key="9">
    <source>
        <dbReference type="Pfam" id="PF01431"/>
    </source>
</evidence>
<evidence type="ECO:0000313" key="11">
    <source>
        <dbReference type="EnsemblProtists" id="HpaP807220"/>
    </source>
</evidence>
<reference evidence="12" key="1">
    <citation type="journal article" date="2010" name="Science">
        <title>Signatures of adaptation to obligate biotrophy in the Hyaloperonospora arabidopsidis genome.</title>
        <authorList>
            <person name="Baxter L."/>
            <person name="Tripathy S."/>
            <person name="Ishaque N."/>
            <person name="Boot N."/>
            <person name="Cabral A."/>
            <person name="Kemen E."/>
            <person name="Thines M."/>
            <person name="Ah-Fong A."/>
            <person name="Anderson R."/>
            <person name="Badejoko W."/>
            <person name="Bittner-Eddy P."/>
            <person name="Boore J.L."/>
            <person name="Chibucos M.C."/>
            <person name="Coates M."/>
            <person name="Dehal P."/>
            <person name="Delehaunty K."/>
            <person name="Dong S."/>
            <person name="Downton P."/>
            <person name="Dumas B."/>
            <person name="Fabro G."/>
            <person name="Fronick C."/>
            <person name="Fuerstenberg S.I."/>
            <person name="Fulton L."/>
            <person name="Gaulin E."/>
            <person name="Govers F."/>
            <person name="Hughes L."/>
            <person name="Humphray S."/>
            <person name="Jiang R.H."/>
            <person name="Judelson H."/>
            <person name="Kamoun S."/>
            <person name="Kyung K."/>
            <person name="Meijer H."/>
            <person name="Minx P."/>
            <person name="Morris P."/>
            <person name="Nelson J."/>
            <person name="Phuntumart V."/>
            <person name="Qutob D."/>
            <person name="Rehmany A."/>
            <person name="Rougon-Cardoso A."/>
            <person name="Ryden P."/>
            <person name="Torto-Alalibo T."/>
            <person name="Studholme D."/>
            <person name="Wang Y."/>
            <person name="Win J."/>
            <person name="Wood J."/>
            <person name="Clifton S.W."/>
            <person name="Rogers J."/>
            <person name="Van den Ackerveken G."/>
            <person name="Jones J.D."/>
            <person name="McDowell J.M."/>
            <person name="Beynon J."/>
            <person name="Tyler B.M."/>
        </authorList>
    </citation>
    <scope>NUCLEOTIDE SEQUENCE [LARGE SCALE GENOMIC DNA]</scope>
    <source>
        <strain evidence="12">Emoy2</strain>
    </source>
</reference>
<dbReference type="GO" id="GO:0016485">
    <property type="term" value="P:protein processing"/>
    <property type="evidence" value="ECO:0007669"/>
    <property type="project" value="TreeGrafter"/>
</dbReference>
<keyword evidence="5" id="KW-0378">Hydrolase</keyword>
<dbReference type="InterPro" id="IPR000718">
    <property type="entry name" value="Peptidase_M13"/>
</dbReference>
<evidence type="ECO:0000256" key="3">
    <source>
        <dbReference type="ARBA" id="ARBA00022670"/>
    </source>
</evidence>
<protein>
    <recommendedName>
        <fullName evidence="13">Peptidase M13 C-terminal domain-containing protein</fullName>
    </recommendedName>
</protein>